<feature type="domain" description="Haemin-degrading HemS/ChuX" evidence="1">
    <location>
        <begin position="209"/>
        <end position="339"/>
    </location>
</feature>
<dbReference type="SUPFAM" id="SSF144064">
    <property type="entry name" value="Heme iron utilization protein-like"/>
    <property type="match status" value="1"/>
</dbReference>
<dbReference type="Proteomes" id="UP000001977">
    <property type="component" value="Chromosome"/>
</dbReference>
<dbReference type="CDD" id="cd16830">
    <property type="entry name" value="HemS-like_N"/>
    <property type="match status" value="1"/>
</dbReference>
<evidence type="ECO:0000313" key="3">
    <source>
        <dbReference type="Proteomes" id="UP000001977"/>
    </source>
</evidence>
<dbReference type="EMBL" id="AM167904">
    <property type="protein sequence ID" value="CAJ50743.1"/>
    <property type="molecule type" value="Genomic_DNA"/>
</dbReference>
<dbReference type="InterPro" id="IPR007845">
    <property type="entry name" value="HemS/ChuX_dom"/>
</dbReference>
<dbReference type="eggNOG" id="COG3720">
    <property type="taxonomic scope" value="Bacteria"/>
</dbReference>
<organism evidence="2 3">
    <name type="scientific">Bordetella avium (strain 197N)</name>
    <dbReference type="NCBI Taxonomy" id="360910"/>
    <lineage>
        <taxon>Bacteria</taxon>
        <taxon>Pseudomonadati</taxon>
        <taxon>Pseudomonadota</taxon>
        <taxon>Betaproteobacteria</taxon>
        <taxon>Burkholderiales</taxon>
        <taxon>Alcaligenaceae</taxon>
        <taxon>Bordetella</taxon>
    </lineage>
</organism>
<proteinExistence type="predicted"/>
<dbReference type="CDD" id="cd16831">
    <property type="entry name" value="HemS-like_C"/>
    <property type="match status" value="1"/>
</dbReference>
<dbReference type="HOGENOM" id="CLU_034543_0_0_4"/>
<dbReference type="Pfam" id="PF05171">
    <property type="entry name" value="HemS"/>
    <property type="match status" value="2"/>
</dbReference>
<dbReference type="KEGG" id="bav:BAV3133"/>
<dbReference type="Gene3D" id="3.40.1570.10">
    <property type="entry name" value="HemS/ChuS/ChuX like domains"/>
    <property type="match status" value="2"/>
</dbReference>
<evidence type="ECO:0000313" key="2">
    <source>
        <dbReference type="EMBL" id="CAJ50743.1"/>
    </source>
</evidence>
<reference evidence="2 3" key="1">
    <citation type="journal article" date="2006" name="J. Bacteriol.">
        <title>Comparison of the genome sequence of the poultry pathogen Bordetella avium with those of B. bronchiseptica, B. pertussis, and B. parapertussis reveals extensive diversity in surface structures associated with host interaction.</title>
        <authorList>
            <person name="Sebaihia M."/>
            <person name="Preston A."/>
            <person name="Maskell D.J."/>
            <person name="Kuzmiak H."/>
            <person name="Connell T.D."/>
            <person name="King N.D."/>
            <person name="Orndorff P.E."/>
            <person name="Miyamoto D.M."/>
            <person name="Thomson N.R."/>
            <person name="Harris D."/>
            <person name="Goble A."/>
            <person name="Lord A."/>
            <person name="Murphy L."/>
            <person name="Quail M.A."/>
            <person name="Rutter S."/>
            <person name="Squares R."/>
            <person name="Squares S."/>
            <person name="Woodward J."/>
            <person name="Parkhill J."/>
            <person name="Temple L.M."/>
        </authorList>
    </citation>
    <scope>NUCLEOTIDE SEQUENCE [LARGE SCALE GENOMIC DNA]</scope>
    <source>
        <strain evidence="2 3">197N</strain>
    </source>
</reference>
<dbReference type="InterPro" id="IPR053733">
    <property type="entry name" value="Heme_Transport_Util_sf"/>
</dbReference>
<dbReference type="AlphaFoldDB" id="Q2KUB7"/>
<dbReference type="GO" id="GO:0006826">
    <property type="term" value="P:iron ion transport"/>
    <property type="evidence" value="ECO:0007669"/>
    <property type="project" value="InterPro"/>
</dbReference>
<protein>
    <submittedName>
        <fullName evidence="2">Heme degradase</fullName>
    </submittedName>
</protein>
<accession>Q2KUB7</accession>
<gene>
    <name evidence="2" type="primary">bhuS</name>
    <name evidence="2" type="ordered locus">BAV3133</name>
</gene>
<name>Q2KUB7_BORA1</name>
<evidence type="ECO:0000259" key="1">
    <source>
        <dbReference type="Pfam" id="PF05171"/>
    </source>
</evidence>
<dbReference type="OrthoDB" id="316630at2"/>
<dbReference type="STRING" id="360910.BAV3133"/>
<sequence length="348" mass="38288">MTDINFETRAADLRARHDAYAASQPGQRARNAAQALEVSEAEWVAAGCGGARVTALRGEPQTIFRELGTLGEVMALSRNEWCVHERHGRYEDIQAQGHVGLVLGPDIDLRVFFGHWKSAWAVEQDGRHSLQFFDGAGVAVHKVYRTEATDEAAWNALIEKFAGPPVWPLPTAIAAAEESTEVTDPQALREAWLAMQDTHDFFPLLRKFKVSRLAALAAVGSDLAQAVPLDSAERMLTQAAACGLPIMCFVGNRGMIQIHTGPVESLRRTGPWFNVLDARFNLHLNTEAIAQSWVVNKPTADGWVTSLEIYAANGDLIVQFFGERKPGKPELPVWRELMLSLCEQPLAA</sequence>
<feature type="domain" description="Haemin-degrading HemS/ChuX" evidence="1">
    <location>
        <begin position="37"/>
        <end position="161"/>
    </location>
</feature>
<keyword evidence="3" id="KW-1185">Reference proteome</keyword>
<dbReference type="RefSeq" id="WP_012418771.1">
    <property type="nucleotide sequence ID" value="NC_010645.1"/>
</dbReference>